<dbReference type="Proteomes" id="UP000297322">
    <property type="component" value="Unassembled WGS sequence"/>
</dbReference>
<accession>A0A109KQ87</accession>
<dbReference type="RefSeq" id="WP_081089419.1">
    <property type="nucleotide sequence ID" value="NZ_LCYC01000048.1"/>
</dbReference>
<dbReference type="SUPFAM" id="SSF46955">
    <property type="entry name" value="Putative DNA-binding domain"/>
    <property type="match status" value="1"/>
</dbReference>
<proteinExistence type="predicted"/>
<evidence type="ECO:0000313" key="2">
    <source>
        <dbReference type="EMBL" id="TFW40895.1"/>
    </source>
</evidence>
<reference evidence="2 4" key="2">
    <citation type="submission" date="2019-03" db="EMBL/GenBank/DDBJ databases">
        <title>Biocontrol and xenobiotic degradation properties of endophytic Pseudomonas fluorescens strain BRZ63.</title>
        <authorList>
            <person name="Chlebek D.A."/>
            <person name="Pinski A."/>
            <person name="Zur J.P."/>
            <person name="Michalska J."/>
            <person name="Hupert-Kocurek K.T."/>
        </authorList>
    </citation>
    <scope>NUCLEOTIDE SEQUENCE [LARGE SCALE GENOMIC DNA]</scope>
    <source>
        <strain evidence="2 4">BRZ63</strain>
    </source>
</reference>
<dbReference type="InterPro" id="IPR010260">
    <property type="entry name" value="AlpA"/>
</dbReference>
<gene>
    <name evidence="2" type="ORF">E4T65_23900</name>
    <name evidence="1" type="ORF">PFL603g_03508</name>
</gene>
<evidence type="ECO:0000313" key="3">
    <source>
        <dbReference type="Proteomes" id="UP000063434"/>
    </source>
</evidence>
<dbReference type="AlphaFoldDB" id="A0A109KQ87"/>
<dbReference type="InterPro" id="IPR009061">
    <property type="entry name" value="DNA-bd_dom_put_sf"/>
</dbReference>
<protein>
    <submittedName>
        <fullName evidence="2">AlpA family phage regulatory protein</fullName>
    </submittedName>
    <submittedName>
        <fullName evidence="1">Prophage CP4-57 regulatory protein (AlpA)</fullName>
    </submittedName>
</protein>
<reference evidence="1 3" key="1">
    <citation type="submission" date="2015-05" db="EMBL/GenBank/DDBJ databases">
        <title>A genomic and transcriptomic approach to investigate the blue pigment phenotype in Pseudomonas fluorescens.</title>
        <authorList>
            <person name="Andreani N.A."/>
            <person name="Cardazzo B."/>
        </authorList>
    </citation>
    <scope>NUCLEOTIDE SEQUENCE [LARGE SCALE GENOMIC DNA]</scope>
    <source>
        <strain evidence="1 3">Ps_40</strain>
    </source>
</reference>
<dbReference type="Proteomes" id="UP000063434">
    <property type="component" value="Unassembled WGS sequence"/>
</dbReference>
<dbReference type="EMBL" id="LCYC01000048">
    <property type="protein sequence ID" value="KWV73398.1"/>
    <property type="molecule type" value="Genomic_DNA"/>
</dbReference>
<evidence type="ECO:0000313" key="1">
    <source>
        <dbReference type="EMBL" id="KWV73398.1"/>
    </source>
</evidence>
<organism evidence="1 3">
    <name type="scientific">Pseudomonas fluorescens</name>
    <dbReference type="NCBI Taxonomy" id="294"/>
    <lineage>
        <taxon>Bacteria</taxon>
        <taxon>Pseudomonadati</taxon>
        <taxon>Pseudomonadota</taxon>
        <taxon>Gammaproteobacteria</taxon>
        <taxon>Pseudomonadales</taxon>
        <taxon>Pseudomonadaceae</taxon>
        <taxon>Pseudomonas</taxon>
    </lineage>
</organism>
<dbReference type="Gene3D" id="1.10.238.160">
    <property type="match status" value="1"/>
</dbReference>
<evidence type="ECO:0000313" key="4">
    <source>
        <dbReference type="Proteomes" id="UP000297322"/>
    </source>
</evidence>
<comment type="caution">
    <text evidence="1">The sequence shown here is derived from an EMBL/GenBank/DDBJ whole genome shotgun (WGS) entry which is preliminary data.</text>
</comment>
<dbReference type="Pfam" id="PF05930">
    <property type="entry name" value="Phage_AlpA"/>
    <property type="match status" value="1"/>
</dbReference>
<sequence>MSPTIDVVEVARIIGVSRRTVFRMMDAGEIPQPIRLSKRTMVWLPEVIENWLKERQACAQNQKA</sequence>
<name>A0A109KQ87_PSEFL</name>
<dbReference type="EMBL" id="SPVI01000017">
    <property type="protein sequence ID" value="TFW40895.1"/>
    <property type="molecule type" value="Genomic_DNA"/>
</dbReference>
<dbReference type="PATRIC" id="fig|294.195.peg.3759"/>